<reference evidence="4 5" key="1">
    <citation type="submission" date="2019-07" db="EMBL/GenBank/DDBJ databases">
        <title>Serratia strains were isolated from fresh produce.</title>
        <authorList>
            <person name="Cho G.-S."/>
            <person name="Stein M."/>
            <person name="Lee W."/>
            <person name="Suh S.H."/>
            <person name="Franz C.M.A.P."/>
        </authorList>
    </citation>
    <scope>NUCLEOTIDE SEQUENCE [LARGE SCALE GENOMIC DNA]</scope>
    <source>
        <strain evidence="4 5">S16</strain>
    </source>
</reference>
<dbReference type="Pfam" id="PF10671">
    <property type="entry name" value="TcpQ"/>
    <property type="match status" value="1"/>
</dbReference>
<sequence length="305" mass="32004">MKRTLTVSLTPVLLTACAHSGQPATAPPAQTLVTTLISEQVPLIQLAQNELAGVSQIPLTSRATPSTPSPGHAPSTSSVPGVPSPGNLTAGTHRLSASAPPASMRSLASAGQAQSLRQAVTRIAPPDWKQRYGTGLMPDKREPLRWEGNAPWPQTLEKVLHPLGYTVATDPATRQVSVSMSTSAGKSQAGSSTAPRSPFGAGPGRPAPVAVTPPVSWNITAGTTLRDALFSWAATARCEAPGIQNWTVAWSTPVNYRIDAPLRFTGSFRDALNGLFILYGTAKVPLYAGVRPAQCVVVVDDREPR</sequence>
<dbReference type="AlphaFoldDB" id="A0A5C7BVG4"/>
<feature type="compositionally biased region" description="Low complexity" evidence="1">
    <location>
        <begin position="74"/>
        <end position="86"/>
    </location>
</feature>
<feature type="compositionally biased region" description="Polar residues" evidence="1">
    <location>
        <begin position="109"/>
        <end position="118"/>
    </location>
</feature>
<evidence type="ECO:0000313" key="4">
    <source>
        <dbReference type="EMBL" id="TXE28319.1"/>
    </source>
</evidence>
<name>A0A5C7BVG4_SERMA</name>
<dbReference type="InterPro" id="IPR018927">
    <property type="entry name" value="Pilus_synth_Q_C"/>
</dbReference>
<accession>A0A5C7BVG4</accession>
<dbReference type="EMBL" id="VOUQ01000015">
    <property type="protein sequence ID" value="TXE28319.1"/>
    <property type="molecule type" value="Genomic_DNA"/>
</dbReference>
<evidence type="ECO:0000259" key="3">
    <source>
        <dbReference type="Pfam" id="PF10671"/>
    </source>
</evidence>
<organism evidence="4 5">
    <name type="scientific">Serratia marcescens</name>
    <dbReference type="NCBI Taxonomy" id="615"/>
    <lineage>
        <taxon>Bacteria</taxon>
        <taxon>Pseudomonadati</taxon>
        <taxon>Pseudomonadota</taxon>
        <taxon>Gammaproteobacteria</taxon>
        <taxon>Enterobacterales</taxon>
        <taxon>Yersiniaceae</taxon>
        <taxon>Serratia</taxon>
    </lineage>
</organism>
<evidence type="ECO:0000256" key="1">
    <source>
        <dbReference type="SAM" id="MobiDB-lite"/>
    </source>
</evidence>
<feature type="domain" description="Toxin co-regulated pilus biosynthesis protein Q C-terminal" evidence="3">
    <location>
        <begin position="216"/>
        <end position="301"/>
    </location>
</feature>
<feature type="region of interest" description="Disordered" evidence="1">
    <location>
        <begin position="60"/>
        <end position="143"/>
    </location>
</feature>
<evidence type="ECO:0000313" key="5">
    <source>
        <dbReference type="Proteomes" id="UP000321126"/>
    </source>
</evidence>
<protein>
    <recommendedName>
        <fullName evidence="3">Toxin co-regulated pilus biosynthesis protein Q C-terminal domain-containing protein</fullName>
    </recommendedName>
</protein>
<comment type="caution">
    <text evidence="4">The sequence shown here is derived from an EMBL/GenBank/DDBJ whole genome shotgun (WGS) entry which is preliminary data.</text>
</comment>
<feature type="region of interest" description="Disordered" evidence="1">
    <location>
        <begin position="178"/>
        <end position="207"/>
    </location>
</feature>
<evidence type="ECO:0000256" key="2">
    <source>
        <dbReference type="SAM" id="SignalP"/>
    </source>
</evidence>
<feature type="chain" id="PRO_5022684229" description="Toxin co-regulated pilus biosynthesis protein Q C-terminal domain-containing protein" evidence="2">
    <location>
        <begin position="21"/>
        <end position="305"/>
    </location>
</feature>
<dbReference type="PROSITE" id="PS51257">
    <property type="entry name" value="PROKAR_LIPOPROTEIN"/>
    <property type="match status" value="1"/>
</dbReference>
<dbReference type="RefSeq" id="WP_147882501.1">
    <property type="nucleotide sequence ID" value="NZ_VOUQ01000015.1"/>
</dbReference>
<feature type="signal peptide" evidence="2">
    <location>
        <begin position="1"/>
        <end position="20"/>
    </location>
</feature>
<keyword evidence="2" id="KW-0732">Signal</keyword>
<feature type="compositionally biased region" description="Polar residues" evidence="1">
    <location>
        <begin position="178"/>
        <end position="195"/>
    </location>
</feature>
<dbReference type="Proteomes" id="UP000321126">
    <property type="component" value="Unassembled WGS sequence"/>
</dbReference>
<proteinExistence type="predicted"/>
<gene>
    <name evidence="4" type="ORF">FOT62_21355</name>
</gene>